<dbReference type="Proteomes" id="UP001215598">
    <property type="component" value="Unassembled WGS sequence"/>
</dbReference>
<sequence>MPNATNLATAAVDDYIFVRLTPERFRGEGAGTWPVILPKLRCLTATGLPASDAFVHMIESRVVATNETVGWESVFLYETAVAKKHEAAYARLQDLTVTDDPVVAIHRSVFSVGRTGAWSGNVKREYSLSIDVGRNVTKARSEEGHIDPLPHGLCDL</sequence>
<protein>
    <submittedName>
        <fullName evidence="1">Uncharacterized protein</fullName>
    </submittedName>
</protein>
<accession>A0AAD7MRK8</accession>
<dbReference type="EMBL" id="JARKIB010000169">
    <property type="protein sequence ID" value="KAJ7728900.1"/>
    <property type="molecule type" value="Genomic_DNA"/>
</dbReference>
<dbReference type="AlphaFoldDB" id="A0AAD7MRK8"/>
<name>A0AAD7MRK8_9AGAR</name>
<reference evidence="1" key="1">
    <citation type="submission" date="2023-03" db="EMBL/GenBank/DDBJ databases">
        <title>Massive genome expansion in bonnet fungi (Mycena s.s.) driven by repeated elements and novel gene families across ecological guilds.</title>
        <authorList>
            <consortium name="Lawrence Berkeley National Laboratory"/>
            <person name="Harder C.B."/>
            <person name="Miyauchi S."/>
            <person name="Viragh M."/>
            <person name="Kuo A."/>
            <person name="Thoen E."/>
            <person name="Andreopoulos B."/>
            <person name="Lu D."/>
            <person name="Skrede I."/>
            <person name="Drula E."/>
            <person name="Henrissat B."/>
            <person name="Morin E."/>
            <person name="Kohler A."/>
            <person name="Barry K."/>
            <person name="LaButti K."/>
            <person name="Morin E."/>
            <person name="Salamov A."/>
            <person name="Lipzen A."/>
            <person name="Mereny Z."/>
            <person name="Hegedus B."/>
            <person name="Baldrian P."/>
            <person name="Stursova M."/>
            <person name="Weitz H."/>
            <person name="Taylor A."/>
            <person name="Grigoriev I.V."/>
            <person name="Nagy L.G."/>
            <person name="Martin F."/>
            <person name="Kauserud H."/>
        </authorList>
    </citation>
    <scope>NUCLEOTIDE SEQUENCE</scope>
    <source>
        <strain evidence="1">CBHHK182m</strain>
    </source>
</reference>
<organism evidence="1 2">
    <name type="scientific">Mycena metata</name>
    <dbReference type="NCBI Taxonomy" id="1033252"/>
    <lineage>
        <taxon>Eukaryota</taxon>
        <taxon>Fungi</taxon>
        <taxon>Dikarya</taxon>
        <taxon>Basidiomycota</taxon>
        <taxon>Agaricomycotina</taxon>
        <taxon>Agaricomycetes</taxon>
        <taxon>Agaricomycetidae</taxon>
        <taxon>Agaricales</taxon>
        <taxon>Marasmiineae</taxon>
        <taxon>Mycenaceae</taxon>
        <taxon>Mycena</taxon>
    </lineage>
</organism>
<evidence type="ECO:0000313" key="2">
    <source>
        <dbReference type="Proteomes" id="UP001215598"/>
    </source>
</evidence>
<evidence type="ECO:0000313" key="1">
    <source>
        <dbReference type="EMBL" id="KAJ7728900.1"/>
    </source>
</evidence>
<keyword evidence="2" id="KW-1185">Reference proteome</keyword>
<gene>
    <name evidence="1" type="ORF">B0H16DRAFT_1470286</name>
</gene>
<proteinExistence type="predicted"/>
<comment type="caution">
    <text evidence="1">The sequence shown here is derived from an EMBL/GenBank/DDBJ whole genome shotgun (WGS) entry which is preliminary data.</text>
</comment>